<feature type="region of interest" description="Disordered" evidence="1">
    <location>
        <begin position="13"/>
        <end position="33"/>
    </location>
</feature>
<accession>A0ABS5W5J0</accession>
<protein>
    <submittedName>
        <fullName evidence="3">META domain-containing protein</fullName>
    </submittedName>
</protein>
<feature type="domain" description="DUF306" evidence="2">
    <location>
        <begin position="28"/>
        <end position="132"/>
    </location>
</feature>
<dbReference type="Proteomes" id="UP000811255">
    <property type="component" value="Unassembled WGS sequence"/>
</dbReference>
<evidence type="ECO:0000259" key="2">
    <source>
        <dbReference type="Pfam" id="PF03724"/>
    </source>
</evidence>
<name>A0ABS5W5J0_9SPHN</name>
<comment type="caution">
    <text evidence="3">The sequence shown here is derived from an EMBL/GenBank/DDBJ whole genome shotgun (WGS) entry which is preliminary data.</text>
</comment>
<dbReference type="InterPro" id="IPR038670">
    <property type="entry name" value="HslJ-like_sf"/>
</dbReference>
<keyword evidence="4" id="KW-1185">Reference proteome</keyword>
<sequence>MALSLAVALSACATDSSGGSSSQSGGPSLTGTEWHLDHFQSSDDSIGTIRPKQDEVYTLTLNADGTIAMQLSCNRGGGQWTSADYRKSSGSLELKMGFSSMAACPPGNFDNIAMRLPNVRTFVIQDGKLHLNLMMDAGNYVWRPK</sequence>
<feature type="compositionally biased region" description="Low complexity" evidence="1">
    <location>
        <begin position="13"/>
        <end position="27"/>
    </location>
</feature>
<evidence type="ECO:0000313" key="4">
    <source>
        <dbReference type="Proteomes" id="UP000811255"/>
    </source>
</evidence>
<reference evidence="3 4" key="1">
    <citation type="submission" date="2021-05" db="EMBL/GenBank/DDBJ databases">
        <title>Croceibacterium sp. LX-88 genome sequence.</title>
        <authorList>
            <person name="Luo X."/>
        </authorList>
    </citation>
    <scope>NUCLEOTIDE SEQUENCE [LARGE SCALE GENOMIC DNA]</scope>
    <source>
        <strain evidence="3 4">LX-88</strain>
    </source>
</reference>
<dbReference type="Pfam" id="PF03724">
    <property type="entry name" value="META"/>
    <property type="match status" value="1"/>
</dbReference>
<organism evidence="3 4">
    <name type="scientific">Croceibacterium selenioxidans</name>
    <dbReference type="NCBI Taxonomy" id="2838833"/>
    <lineage>
        <taxon>Bacteria</taxon>
        <taxon>Pseudomonadati</taxon>
        <taxon>Pseudomonadota</taxon>
        <taxon>Alphaproteobacteria</taxon>
        <taxon>Sphingomonadales</taxon>
        <taxon>Erythrobacteraceae</taxon>
        <taxon>Croceibacterium</taxon>
    </lineage>
</organism>
<dbReference type="Gene3D" id="2.40.128.270">
    <property type="match status" value="1"/>
</dbReference>
<evidence type="ECO:0000256" key="1">
    <source>
        <dbReference type="SAM" id="MobiDB-lite"/>
    </source>
</evidence>
<evidence type="ECO:0000313" key="3">
    <source>
        <dbReference type="EMBL" id="MBT2134602.1"/>
    </source>
</evidence>
<gene>
    <name evidence="3" type="ORF">KK137_09670</name>
</gene>
<dbReference type="RefSeq" id="WP_214536238.1">
    <property type="nucleotide sequence ID" value="NZ_JAHFVK010000002.1"/>
</dbReference>
<dbReference type="InterPro" id="IPR005184">
    <property type="entry name" value="DUF306_Meta_HslJ"/>
</dbReference>
<proteinExistence type="predicted"/>
<dbReference type="EMBL" id="JAHFVK010000002">
    <property type="protein sequence ID" value="MBT2134602.1"/>
    <property type="molecule type" value="Genomic_DNA"/>
</dbReference>